<dbReference type="FunFam" id="1.10.510.10:FF:000381">
    <property type="entry name" value="Putative receptor-like protein kinase"/>
    <property type="match status" value="1"/>
</dbReference>
<gene>
    <name evidence="11" type="primary">LOC105051947</name>
</gene>
<evidence type="ECO:0000256" key="8">
    <source>
        <dbReference type="SAM" id="SignalP"/>
    </source>
</evidence>
<dbReference type="KEGG" id="egu:105051947"/>
<evidence type="ECO:0000259" key="9">
    <source>
        <dbReference type="PROSITE" id="PS50011"/>
    </source>
</evidence>
<dbReference type="Gene3D" id="3.30.200.20">
    <property type="entry name" value="Phosphorylase Kinase, domain 1"/>
    <property type="match status" value="1"/>
</dbReference>
<evidence type="ECO:0000256" key="6">
    <source>
        <dbReference type="PROSITE-ProRule" id="PRU10141"/>
    </source>
</evidence>
<feature type="signal peptide" evidence="8">
    <location>
        <begin position="1"/>
        <end position="25"/>
    </location>
</feature>
<evidence type="ECO:0000313" key="10">
    <source>
        <dbReference type="Proteomes" id="UP000504607"/>
    </source>
</evidence>
<evidence type="ECO:0000256" key="7">
    <source>
        <dbReference type="SAM" id="Phobius"/>
    </source>
</evidence>
<keyword evidence="8" id="KW-0732">Signal</keyword>
<dbReference type="InterPro" id="IPR011009">
    <property type="entry name" value="Kinase-like_dom_sf"/>
</dbReference>
<dbReference type="OrthoDB" id="543156at2759"/>
<feature type="chain" id="PRO_5026857211" evidence="8">
    <location>
        <begin position="26"/>
        <end position="673"/>
    </location>
</feature>
<dbReference type="InterPro" id="IPR017441">
    <property type="entry name" value="Protein_kinase_ATP_BS"/>
</dbReference>
<dbReference type="PROSITE" id="PS50011">
    <property type="entry name" value="PROTEIN_KINASE_DOM"/>
    <property type="match status" value="1"/>
</dbReference>
<dbReference type="CDD" id="cd14066">
    <property type="entry name" value="STKc_IRAK"/>
    <property type="match status" value="1"/>
</dbReference>
<keyword evidence="7" id="KW-0812">Transmembrane</keyword>
<dbReference type="InterPro" id="IPR000719">
    <property type="entry name" value="Prot_kinase_dom"/>
</dbReference>
<organism evidence="10 11">
    <name type="scientific">Elaeis guineensis var. tenera</name>
    <name type="common">Oil palm</name>
    <dbReference type="NCBI Taxonomy" id="51953"/>
    <lineage>
        <taxon>Eukaryota</taxon>
        <taxon>Viridiplantae</taxon>
        <taxon>Streptophyta</taxon>
        <taxon>Embryophyta</taxon>
        <taxon>Tracheophyta</taxon>
        <taxon>Spermatophyta</taxon>
        <taxon>Magnoliopsida</taxon>
        <taxon>Liliopsida</taxon>
        <taxon>Arecaceae</taxon>
        <taxon>Arecoideae</taxon>
        <taxon>Cocoseae</taxon>
        <taxon>Elaeidinae</taxon>
        <taxon>Elaeis</taxon>
    </lineage>
</organism>
<keyword evidence="5 6" id="KW-0067">ATP-binding</keyword>
<dbReference type="Pfam" id="PF07714">
    <property type="entry name" value="PK_Tyr_Ser-Thr"/>
    <property type="match status" value="1"/>
</dbReference>
<feature type="binding site" evidence="6">
    <location>
        <position position="356"/>
    </location>
    <ligand>
        <name>ATP</name>
        <dbReference type="ChEBI" id="CHEBI:30616"/>
    </ligand>
</feature>
<dbReference type="SUPFAM" id="SSF56112">
    <property type="entry name" value="Protein kinase-like (PK-like)"/>
    <property type="match status" value="1"/>
</dbReference>
<proteinExistence type="predicted"/>
<feature type="transmembrane region" description="Helical" evidence="7">
    <location>
        <begin position="255"/>
        <end position="278"/>
    </location>
</feature>
<keyword evidence="4" id="KW-0418">Kinase</keyword>
<dbReference type="GO" id="GO:0005524">
    <property type="term" value="F:ATP binding"/>
    <property type="evidence" value="ECO:0007669"/>
    <property type="project" value="UniProtKB-UniRule"/>
</dbReference>
<dbReference type="InterPro" id="IPR001245">
    <property type="entry name" value="Ser-Thr/Tyr_kinase_cat_dom"/>
</dbReference>
<name>A0A6I9RZK4_ELAGV</name>
<feature type="domain" description="Protein kinase" evidence="9">
    <location>
        <begin position="328"/>
        <end position="599"/>
    </location>
</feature>
<dbReference type="InterPro" id="IPR008271">
    <property type="entry name" value="Ser/Thr_kinase_AS"/>
</dbReference>
<keyword evidence="7" id="KW-0472">Membrane</keyword>
<evidence type="ECO:0000256" key="1">
    <source>
        <dbReference type="ARBA" id="ARBA00022527"/>
    </source>
</evidence>
<dbReference type="PROSITE" id="PS00107">
    <property type="entry name" value="PROTEIN_KINASE_ATP"/>
    <property type="match status" value="1"/>
</dbReference>
<evidence type="ECO:0000256" key="2">
    <source>
        <dbReference type="ARBA" id="ARBA00022679"/>
    </source>
</evidence>
<evidence type="ECO:0000313" key="11">
    <source>
        <dbReference type="RefSeq" id="XP_010930903.1"/>
    </source>
</evidence>
<dbReference type="RefSeq" id="XP_010930903.1">
    <property type="nucleotide sequence ID" value="XM_010932601.3"/>
</dbReference>
<protein>
    <submittedName>
        <fullName evidence="11">Probable receptor-like protein kinase At1g49730 isoform X1</fullName>
    </submittedName>
</protein>
<dbReference type="SMART" id="SM00220">
    <property type="entry name" value="S_TKc"/>
    <property type="match status" value="1"/>
</dbReference>
<sequence length="673" mass="74922">MPAFVLGFLVAAVALLHSRLLLVTAGDCPLDMSWSNFTSIASTCSNQNERSKCCRYINALVAVSIAQYANTTGDLGVPAPLSDICLNSVSETLNSNGIPLNATMFCGLGTKIPVSFQCEGRGTVLEMLQSSNFDDVVRNCKMPLSLESRCKKCLNSGISYLRHLIGEQDNVTLNICRDATFVALANQGDNFLAADTASCFFSVQGLSILRDNSSEPSFQSPAPATSPSLSPAQAPALQLIGMPLKKHQHTYQHGLIPGIGIMITGLAILLLIILIVLIRKKSRELKRMETHTENLWKASSSPHFRKFQEGASTMFRRFSYKETRKATGNFSTIIGRGVFGIIYKAQFDDGSIVAVKRINNISEQGEEEFCREMELLGRLHHRHLVSLKGFCFARCERFLMYEFMENGSLRDHLQSSERTLTWQTRIQVAVDVANALEYLHFYCDPPFCHGDIKSSNVLLDKNFLAKVADFGLIHSSRSGAIRVVPVNANTRGTPGYVDPEYLVTQELTEKSDMYSYGVLLLELVTGKRAIFDQRNLVEWSQEFMAADCRLPELVDPAIADQFDLEQLQVVVAVIQWCTQREGRARPSIKQVLRMFYERLDPVHIGFSRVVEDEEYYHNGGRTRKGKAHQNEMIVYGGDARCLQSSSSTSRSYCSRSFLLEGSSPQSPPGIFSV</sequence>
<keyword evidence="3 6" id="KW-0547">Nucleotide-binding</keyword>
<dbReference type="GeneID" id="105051947"/>
<keyword evidence="7" id="KW-1133">Transmembrane helix</keyword>
<dbReference type="PANTHER" id="PTHR47989">
    <property type="entry name" value="OS01G0750732 PROTEIN"/>
    <property type="match status" value="1"/>
</dbReference>
<dbReference type="InParanoid" id="A0A6I9RZK4"/>
<evidence type="ECO:0000256" key="4">
    <source>
        <dbReference type="ARBA" id="ARBA00022777"/>
    </source>
</evidence>
<dbReference type="InterPro" id="IPR043891">
    <property type="entry name" value="SPARK"/>
</dbReference>
<dbReference type="GO" id="GO:0004674">
    <property type="term" value="F:protein serine/threonine kinase activity"/>
    <property type="evidence" value="ECO:0007669"/>
    <property type="project" value="UniProtKB-KW"/>
</dbReference>
<dbReference type="PROSITE" id="PS00108">
    <property type="entry name" value="PROTEIN_KINASE_ST"/>
    <property type="match status" value="1"/>
</dbReference>
<accession>A0A6I9RZK4</accession>
<dbReference type="PANTHER" id="PTHR47989:SF36">
    <property type="entry name" value="PROTEIN KINASE DOMAIN-CONTAINING PROTEIN"/>
    <property type="match status" value="1"/>
</dbReference>
<evidence type="ECO:0000256" key="3">
    <source>
        <dbReference type="ARBA" id="ARBA00022741"/>
    </source>
</evidence>
<keyword evidence="10" id="KW-1185">Reference proteome</keyword>
<evidence type="ECO:0000256" key="5">
    <source>
        <dbReference type="ARBA" id="ARBA00022840"/>
    </source>
</evidence>
<dbReference type="Pfam" id="PF19160">
    <property type="entry name" value="SPARK"/>
    <property type="match status" value="1"/>
</dbReference>
<dbReference type="FunFam" id="3.30.200.20:FF:000420">
    <property type="entry name" value="Putative receptor-like protein kinase"/>
    <property type="match status" value="1"/>
</dbReference>
<reference evidence="11" key="1">
    <citation type="submission" date="2025-08" db="UniProtKB">
        <authorList>
            <consortium name="RefSeq"/>
        </authorList>
    </citation>
    <scope>IDENTIFICATION</scope>
</reference>
<keyword evidence="2" id="KW-0808">Transferase</keyword>
<keyword evidence="1" id="KW-0723">Serine/threonine-protein kinase</keyword>
<dbReference type="Proteomes" id="UP000504607">
    <property type="component" value="Chromosome 9"/>
</dbReference>
<dbReference type="AlphaFoldDB" id="A0A6I9RZK4"/>
<dbReference type="Gene3D" id="1.10.510.10">
    <property type="entry name" value="Transferase(Phosphotransferase) domain 1"/>
    <property type="match status" value="1"/>
</dbReference>